<dbReference type="AlphaFoldDB" id="A0AAV4THM5"/>
<dbReference type="EMBL" id="BPLR01011166">
    <property type="protein sequence ID" value="GIY44596.1"/>
    <property type="molecule type" value="Genomic_DNA"/>
</dbReference>
<feature type="region of interest" description="Disordered" evidence="1">
    <location>
        <begin position="1"/>
        <end position="62"/>
    </location>
</feature>
<accession>A0AAV4THM5</accession>
<dbReference type="Proteomes" id="UP001054945">
    <property type="component" value="Unassembled WGS sequence"/>
</dbReference>
<keyword evidence="3" id="KW-1185">Reference proteome</keyword>
<feature type="compositionally biased region" description="Polar residues" evidence="1">
    <location>
        <begin position="9"/>
        <end position="50"/>
    </location>
</feature>
<reference evidence="2 3" key="1">
    <citation type="submission" date="2021-06" db="EMBL/GenBank/DDBJ databases">
        <title>Caerostris extrusa draft genome.</title>
        <authorList>
            <person name="Kono N."/>
            <person name="Arakawa K."/>
        </authorList>
    </citation>
    <scope>NUCLEOTIDE SEQUENCE [LARGE SCALE GENOMIC DNA]</scope>
</reference>
<evidence type="ECO:0000313" key="2">
    <source>
        <dbReference type="EMBL" id="GIY44596.1"/>
    </source>
</evidence>
<comment type="caution">
    <text evidence="2">The sequence shown here is derived from an EMBL/GenBank/DDBJ whole genome shotgun (WGS) entry which is preliminary data.</text>
</comment>
<sequence>MTYIKPKGCSQQSPQHPVTSCSQPPPKNKSTPQTTHHNPPTVPSLQMSRNQKPKSLAGEYAHRTMEHNEPYYATNELPVLTFRLFQMATRAPQGGKGVGRGPPIEFSYPVYAYAFMLLYLLEATGTF</sequence>
<evidence type="ECO:0000313" key="3">
    <source>
        <dbReference type="Proteomes" id="UP001054945"/>
    </source>
</evidence>
<proteinExistence type="predicted"/>
<organism evidence="2 3">
    <name type="scientific">Caerostris extrusa</name>
    <name type="common">Bark spider</name>
    <name type="synonym">Caerostris bankana</name>
    <dbReference type="NCBI Taxonomy" id="172846"/>
    <lineage>
        <taxon>Eukaryota</taxon>
        <taxon>Metazoa</taxon>
        <taxon>Ecdysozoa</taxon>
        <taxon>Arthropoda</taxon>
        <taxon>Chelicerata</taxon>
        <taxon>Arachnida</taxon>
        <taxon>Araneae</taxon>
        <taxon>Araneomorphae</taxon>
        <taxon>Entelegynae</taxon>
        <taxon>Araneoidea</taxon>
        <taxon>Araneidae</taxon>
        <taxon>Caerostris</taxon>
    </lineage>
</organism>
<protein>
    <submittedName>
        <fullName evidence="2">Uncharacterized protein</fullName>
    </submittedName>
</protein>
<name>A0AAV4THM5_CAEEX</name>
<gene>
    <name evidence="2" type="ORF">CEXT_485951</name>
</gene>
<evidence type="ECO:0000256" key="1">
    <source>
        <dbReference type="SAM" id="MobiDB-lite"/>
    </source>
</evidence>